<protein>
    <recommendedName>
        <fullName evidence="16">YbaK/aminoacyl-tRNA synthetase-associated domain-containing protein</fullName>
    </recommendedName>
</protein>
<keyword evidence="9" id="KW-0072">Autophagy</keyword>
<dbReference type="InterPro" id="IPR004241">
    <property type="entry name" value="Atg8-like"/>
</dbReference>
<dbReference type="GO" id="GO:0006914">
    <property type="term" value="P:autophagy"/>
    <property type="evidence" value="ECO:0007669"/>
    <property type="project" value="UniProtKB-KW"/>
</dbReference>
<keyword evidence="6" id="KW-0493">Microtubule</keyword>
<comment type="function">
    <text evidence="1">Ubiquitin-like modifier involved in autophagosomes formation. May mediate the delivery of the autophagosomes to the vacuole via the microtubule cytoskeleton.</text>
</comment>
<dbReference type="FunFam" id="3.10.20.90:FF:000010">
    <property type="entry name" value="Autophagy-related protein"/>
    <property type="match status" value="1"/>
</dbReference>
<dbReference type="GO" id="GO:0002161">
    <property type="term" value="F:aminoacyl-tRNA deacylase activity"/>
    <property type="evidence" value="ECO:0007669"/>
    <property type="project" value="InterPro"/>
</dbReference>
<evidence type="ECO:0000313" key="18">
    <source>
        <dbReference type="Proteomes" id="UP000657918"/>
    </source>
</evidence>
<organism evidence="17 18">
    <name type="scientific">Salix dunnii</name>
    <dbReference type="NCBI Taxonomy" id="1413687"/>
    <lineage>
        <taxon>Eukaryota</taxon>
        <taxon>Viridiplantae</taxon>
        <taxon>Streptophyta</taxon>
        <taxon>Embryophyta</taxon>
        <taxon>Tracheophyta</taxon>
        <taxon>Spermatophyta</taxon>
        <taxon>Magnoliopsida</taxon>
        <taxon>eudicotyledons</taxon>
        <taxon>Gunneridae</taxon>
        <taxon>Pentapetalae</taxon>
        <taxon>rosids</taxon>
        <taxon>fabids</taxon>
        <taxon>Malpighiales</taxon>
        <taxon>Salicaceae</taxon>
        <taxon>Saliceae</taxon>
        <taxon>Salix</taxon>
    </lineage>
</organism>
<dbReference type="GO" id="GO:0000421">
    <property type="term" value="C:autophagosome membrane"/>
    <property type="evidence" value="ECO:0007669"/>
    <property type="project" value="UniProtKB-SubCell"/>
</dbReference>
<feature type="lipid moiety-binding region" description="Phosphatidylserine amidated glycine; alternate" evidence="15">
    <location>
        <position position="356"/>
    </location>
</feature>
<comment type="subcellular location">
    <subcellularLocation>
        <location evidence="2">Cytoplasm</location>
        <location evidence="2">Cytoskeleton</location>
    </subcellularLocation>
    <subcellularLocation>
        <location evidence="3">Cytoplasmic vesicle</location>
        <location evidence="3">Autophagosome membrane</location>
        <topology evidence="3">Lipid-anchor</topology>
    </subcellularLocation>
    <subcellularLocation>
        <location evidence="14">Vacuole membrane</location>
    </subcellularLocation>
</comment>
<keyword evidence="7" id="KW-0833">Ubl conjugation pathway</keyword>
<comment type="caution">
    <text evidence="17">The sequence shown here is derived from an EMBL/GenBank/DDBJ whole genome shotgun (WGS) entry which is preliminary data.</text>
</comment>
<dbReference type="InterPro" id="IPR007214">
    <property type="entry name" value="YbaK/aa-tRNA-synth-assoc-dom"/>
</dbReference>
<evidence type="ECO:0000256" key="12">
    <source>
        <dbReference type="ARBA" id="ARBA00023288"/>
    </source>
</evidence>
<evidence type="ECO:0000256" key="8">
    <source>
        <dbReference type="ARBA" id="ARBA00022927"/>
    </source>
</evidence>
<evidence type="ECO:0000259" key="16">
    <source>
        <dbReference type="Pfam" id="PF04073"/>
    </source>
</evidence>
<keyword evidence="11" id="KW-0963">Cytoplasm</keyword>
<dbReference type="SUPFAM" id="SSF55826">
    <property type="entry name" value="YbaK/ProRS associated domain"/>
    <property type="match status" value="1"/>
</dbReference>
<dbReference type="Gene3D" id="3.10.20.90">
    <property type="entry name" value="Phosphatidylinositol 3-kinase Catalytic Subunit, Chain A, domain 1"/>
    <property type="match status" value="1"/>
</dbReference>
<proteinExistence type="inferred from homology"/>
<dbReference type="OrthoDB" id="1058301at2759"/>
<evidence type="ECO:0000256" key="3">
    <source>
        <dbReference type="ARBA" id="ARBA00004512"/>
    </source>
</evidence>
<evidence type="ECO:0000256" key="7">
    <source>
        <dbReference type="ARBA" id="ARBA00022786"/>
    </source>
</evidence>
<evidence type="ECO:0000256" key="15">
    <source>
        <dbReference type="PIRSR" id="PIRSR604241-50"/>
    </source>
</evidence>
<sequence length="361" mass="40832">METQLAELERLQTRILNRISKLEHSICPQNNNNNNLSACDGGDTTEARLSTILRSNGVNDFIFEKVPSDYYDWPIESRRDILGAASIDHLCKSIVLVNTQAPSDITDCSDHNNSKYYVVVVQYTARFNAETVRNYLYALNDGKIAKKRFNLRLAPEETSINLTGYEHNAVTCIGMKTNIPVILDEAILRLNPDFFWLGGGEVDLKLGIRTSEFIDFVKPFIVSCSGGMAKSYFKQEHDLEKRRAEAARIREKYPDRIPIEQVNVLLGTVNVIVEKAERSDIPNIDKKKYLVPADLTVGQFVYVIRKRIKLSAEKAIFIFVDNVLPPTGAIMSSIYEEKKDEDGFLYVTYSGENTFGAKIPL</sequence>
<evidence type="ECO:0000256" key="9">
    <source>
        <dbReference type="ARBA" id="ARBA00023006"/>
    </source>
</evidence>
<accession>A0A835N0K3</accession>
<keyword evidence="8" id="KW-0653">Protein transport</keyword>
<keyword evidence="12 15" id="KW-0449">Lipoprotein</keyword>
<evidence type="ECO:0000256" key="6">
    <source>
        <dbReference type="ARBA" id="ARBA00022701"/>
    </source>
</evidence>
<dbReference type="GO" id="GO:0005874">
    <property type="term" value="C:microtubule"/>
    <property type="evidence" value="ECO:0007669"/>
    <property type="project" value="UniProtKB-KW"/>
</dbReference>
<evidence type="ECO:0000256" key="4">
    <source>
        <dbReference type="ARBA" id="ARBA00007293"/>
    </source>
</evidence>
<keyword evidence="8" id="KW-0813">Transport</keyword>
<dbReference type="SUPFAM" id="SSF54236">
    <property type="entry name" value="Ubiquitin-like"/>
    <property type="match status" value="1"/>
</dbReference>
<evidence type="ECO:0000256" key="5">
    <source>
        <dbReference type="ARBA" id="ARBA00022554"/>
    </source>
</evidence>
<evidence type="ECO:0000256" key="1">
    <source>
        <dbReference type="ARBA" id="ARBA00003307"/>
    </source>
</evidence>
<name>A0A835N0K3_9ROSI</name>
<dbReference type="PANTHER" id="PTHR30411">
    <property type="entry name" value="CYTOPLASMIC PROTEIN"/>
    <property type="match status" value="1"/>
</dbReference>
<feature type="domain" description="YbaK/aminoacyl-tRNA synthetase-associated" evidence="16">
    <location>
        <begin position="91"/>
        <end position="216"/>
    </location>
</feature>
<comment type="similarity">
    <text evidence="4">Belongs to the ATG8 family.</text>
</comment>
<dbReference type="Pfam" id="PF04073">
    <property type="entry name" value="tRNA_edit"/>
    <property type="match status" value="1"/>
</dbReference>
<dbReference type="GO" id="GO:0015031">
    <property type="term" value="P:protein transport"/>
    <property type="evidence" value="ECO:0007669"/>
    <property type="project" value="UniProtKB-KW"/>
</dbReference>
<keyword evidence="11" id="KW-0206">Cytoskeleton</keyword>
<evidence type="ECO:0000256" key="13">
    <source>
        <dbReference type="ARBA" id="ARBA00023329"/>
    </source>
</evidence>
<dbReference type="PANTHER" id="PTHR30411:SF4">
    <property type="entry name" value="YBAK_AMINOACYL-TRNA SYNTHETASE-ASSOCIATED DOMAIN-CONTAINING PROTEIN"/>
    <property type="match status" value="1"/>
</dbReference>
<keyword evidence="13" id="KW-0968">Cytoplasmic vesicle</keyword>
<evidence type="ECO:0000313" key="17">
    <source>
        <dbReference type="EMBL" id="KAF9685687.1"/>
    </source>
</evidence>
<gene>
    <name evidence="17" type="ORF">SADUNF_Sadunf03G0080200</name>
</gene>
<dbReference type="AlphaFoldDB" id="A0A835N0K3"/>
<dbReference type="InterPro" id="IPR036754">
    <property type="entry name" value="YbaK/aa-tRNA-synt-asso_dom_sf"/>
</dbReference>
<dbReference type="Gene3D" id="3.90.960.10">
    <property type="entry name" value="YbaK/aminoacyl-tRNA synthetase-associated domain"/>
    <property type="match status" value="1"/>
</dbReference>
<keyword evidence="18" id="KW-1185">Reference proteome</keyword>
<dbReference type="CDD" id="cd16128">
    <property type="entry name" value="Ubl_ATG8"/>
    <property type="match status" value="1"/>
</dbReference>
<dbReference type="GO" id="GO:0031410">
    <property type="term" value="C:cytoplasmic vesicle"/>
    <property type="evidence" value="ECO:0007669"/>
    <property type="project" value="UniProtKB-KW"/>
</dbReference>
<dbReference type="Pfam" id="PF02991">
    <property type="entry name" value="ATG8"/>
    <property type="match status" value="1"/>
</dbReference>
<keyword evidence="10" id="KW-0472">Membrane</keyword>
<dbReference type="EMBL" id="JADGMS010000003">
    <property type="protein sequence ID" value="KAF9685687.1"/>
    <property type="molecule type" value="Genomic_DNA"/>
</dbReference>
<evidence type="ECO:0000256" key="11">
    <source>
        <dbReference type="ARBA" id="ARBA00023212"/>
    </source>
</evidence>
<dbReference type="InterPro" id="IPR029071">
    <property type="entry name" value="Ubiquitin-like_domsf"/>
</dbReference>
<evidence type="ECO:0000256" key="10">
    <source>
        <dbReference type="ARBA" id="ARBA00023136"/>
    </source>
</evidence>
<dbReference type="CDD" id="cd04332">
    <property type="entry name" value="YbaK_like"/>
    <property type="match status" value="1"/>
</dbReference>
<reference evidence="17 18" key="1">
    <citation type="submission" date="2020-10" db="EMBL/GenBank/DDBJ databases">
        <title>Plant Genome Project.</title>
        <authorList>
            <person name="Zhang R.-G."/>
        </authorList>
    </citation>
    <scope>NUCLEOTIDE SEQUENCE [LARGE SCALE GENOMIC DNA]</scope>
    <source>
        <strain evidence="17">FAFU-HL-1</strain>
        <tissue evidence="17">Leaf</tissue>
    </source>
</reference>
<evidence type="ECO:0000256" key="2">
    <source>
        <dbReference type="ARBA" id="ARBA00004245"/>
    </source>
</evidence>
<keyword evidence="5" id="KW-0926">Vacuole</keyword>
<dbReference type="Proteomes" id="UP000657918">
    <property type="component" value="Unassembled WGS sequence"/>
</dbReference>
<evidence type="ECO:0000256" key="14">
    <source>
        <dbReference type="ARBA" id="ARBA00037813"/>
    </source>
</evidence>